<organism evidence="2 3">
    <name type="scientific">Pomacea canaliculata</name>
    <name type="common">Golden apple snail</name>
    <dbReference type="NCBI Taxonomy" id="400727"/>
    <lineage>
        <taxon>Eukaryota</taxon>
        <taxon>Metazoa</taxon>
        <taxon>Spiralia</taxon>
        <taxon>Lophotrochozoa</taxon>
        <taxon>Mollusca</taxon>
        <taxon>Gastropoda</taxon>
        <taxon>Caenogastropoda</taxon>
        <taxon>Architaenioglossa</taxon>
        <taxon>Ampullarioidea</taxon>
        <taxon>Ampullariidae</taxon>
        <taxon>Pomacea</taxon>
    </lineage>
</organism>
<dbReference type="STRING" id="400727.A0A2T7PCG5"/>
<dbReference type="SUPFAM" id="SSF56219">
    <property type="entry name" value="DNase I-like"/>
    <property type="match status" value="1"/>
</dbReference>
<dbReference type="OrthoDB" id="6242193at2759"/>
<evidence type="ECO:0000313" key="2">
    <source>
        <dbReference type="EMBL" id="PVD31107.1"/>
    </source>
</evidence>
<sequence length="268" mass="31480">MRTQTKDTIGKHGMCNCNENGELTDFCLFNDLVAGGTVFPHKTIHKTTWTLPDGHTENQIDHIIINRQFRRSLLDVRINRGADAATDHLLVATFKIKLWFFYDSSDRPHHKFNVEFLRVYQRQKTEERKELKQNTNKSQDRQEKKSSEQKYWEINREVKKSARDDKRQFTYRKRQNKELDKITQRDYTKLKEFCQEGKTPIRADKNKNGSVITGDAEQRSRWVEHSDEIFINRLPPTTTMDIALAAEQLQVNTNPPTTRQKSSKPSSP</sequence>
<accession>A0A2T7PCG5</accession>
<dbReference type="Proteomes" id="UP000245119">
    <property type="component" value="Linkage Group LG5"/>
</dbReference>
<evidence type="ECO:0008006" key="4">
    <source>
        <dbReference type="Google" id="ProtNLM"/>
    </source>
</evidence>
<feature type="region of interest" description="Disordered" evidence="1">
    <location>
        <begin position="127"/>
        <end position="148"/>
    </location>
</feature>
<dbReference type="AlphaFoldDB" id="A0A2T7PCG5"/>
<feature type="region of interest" description="Disordered" evidence="1">
    <location>
        <begin position="249"/>
        <end position="268"/>
    </location>
</feature>
<comment type="caution">
    <text evidence="2">The sequence shown here is derived from an EMBL/GenBank/DDBJ whole genome shotgun (WGS) entry which is preliminary data.</text>
</comment>
<proteinExistence type="predicted"/>
<gene>
    <name evidence="2" type="ORF">C0Q70_10385</name>
</gene>
<name>A0A2T7PCG5_POMCA</name>
<evidence type="ECO:0000313" key="3">
    <source>
        <dbReference type="Proteomes" id="UP000245119"/>
    </source>
</evidence>
<evidence type="ECO:0000256" key="1">
    <source>
        <dbReference type="SAM" id="MobiDB-lite"/>
    </source>
</evidence>
<protein>
    <recommendedName>
        <fullName evidence="4">Endonuclease/exonuclease/phosphatase domain-containing protein</fullName>
    </recommendedName>
</protein>
<dbReference type="EMBL" id="PZQS01000005">
    <property type="protein sequence ID" value="PVD31107.1"/>
    <property type="molecule type" value="Genomic_DNA"/>
</dbReference>
<dbReference type="Gene3D" id="3.60.10.10">
    <property type="entry name" value="Endonuclease/exonuclease/phosphatase"/>
    <property type="match status" value="1"/>
</dbReference>
<reference evidence="2 3" key="1">
    <citation type="submission" date="2018-04" db="EMBL/GenBank/DDBJ databases">
        <title>The genome of golden apple snail Pomacea canaliculata provides insight into stress tolerance and invasive adaptation.</title>
        <authorList>
            <person name="Liu C."/>
            <person name="Liu B."/>
            <person name="Ren Y."/>
            <person name="Zhang Y."/>
            <person name="Wang H."/>
            <person name="Li S."/>
            <person name="Jiang F."/>
            <person name="Yin L."/>
            <person name="Zhang G."/>
            <person name="Qian W."/>
            <person name="Fan W."/>
        </authorList>
    </citation>
    <scope>NUCLEOTIDE SEQUENCE [LARGE SCALE GENOMIC DNA]</scope>
    <source>
        <strain evidence="2">SZHN2017</strain>
        <tissue evidence="2">Muscle</tissue>
    </source>
</reference>
<dbReference type="InterPro" id="IPR036691">
    <property type="entry name" value="Endo/exonu/phosph_ase_sf"/>
</dbReference>
<keyword evidence="3" id="KW-1185">Reference proteome</keyword>